<organism evidence="2 3">
    <name type="scientific">Mesotoga infera</name>
    <dbReference type="NCBI Taxonomy" id="1236046"/>
    <lineage>
        <taxon>Bacteria</taxon>
        <taxon>Thermotogati</taxon>
        <taxon>Thermotogota</taxon>
        <taxon>Thermotogae</taxon>
        <taxon>Kosmotogales</taxon>
        <taxon>Kosmotogaceae</taxon>
        <taxon>Mesotoga</taxon>
    </lineage>
</organism>
<reference evidence="3" key="1">
    <citation type="journal article" date="2015" name="MBio">
        <title>Genome-Resolved Metagenomic Analysis Reveals Roles for Candidate Phyla and Other Microbial Community Members in Biogeochemical Transformations in Oil Reservoirs.</title>
        <authorList>
            <person name="Hu P."/>
            <person name="Tom L."/>
            <person name="Singh A."/>
            <person name="Thomas B.C."/>
            <person name="Baker B.J."/>
            <person name="Piceno Y.M."/>
            <person name="Andersen G.L."/>
            <person name="Banfield J.F."/>
        </authorList>
    </citation>
    <scope>NUCLEOTIDE SEQUENCE [LARGE SCALE GENOMIC DNA]</scope>
</reference>
<dbReference type="GO" id="GO:0008081">
    <property type="term" value="F:phosphoric diester hydrolase activity"/>
    <property type="evidence" value="ECO:0007669"/>
    <property type="project" value="InterPro"/>
</dbReference>
<gene>
    <name evidence="2" type="ORF">XE02_1320</name>
</gene>
<dbReference type="PATRIC" id="fig|1236046.5.peg.1270"/>
<dbReference type="InterPro" id="IPR030395">
    <property type="entry name" value="GP_PDE_dom"/>
</dbReference>
<protein>
    <submittedName>
        <fullName evidence="2">Glycerophosphoryl diester phosphodiesterase</fullName>
    </submittedName>
</protein>
<evidence type="ECO:0000313" key="3">
    <source>
        <dbReference type="Proteomes" id="UP000055014"/>
    </source>
</evidence>
<feature type="domain" description="GP-PDE" evidence="1">
    <location>
        <begin position="9"/>
        <end position="245"/>
    </location>
</feature>
<evidence type="ECO:0000313" key="2">
    <source>
        <dbReference type="EMBL" id="KUK87123.1"/>
    </source>
</evidence>
<accession>A0A101I1R2</accession>
<dbReference type="EMBL" id="LGGW01000151">
    <property type="protein sequence ID" value="KUK87123.1"/>
    <property type="molecule type" value="Genomic_DNA"/>
</dbReference>
<proteinExistence type="predicted"/>
<dbReference type="PANTHER" id="PTHR46211:SF1">
    <property type="entry name" value="GLYCEROPHOSPHODIESTER PHOSPHODIESTERASE, CYTOPLASMIC"/>
    <property type="match status" value="1"/>
</dbReference>
<comment type="caution">
    <text evidence="2">The sequence shown here is derived from an EMBL/GenBank/DDBJ whole genome shotgun (WGS) entry which is preliminary data.</text>
</comment>
<dbReference type="SUPFAM" id="SSF51695">
    <property type="entry name" value="PLC-like phosphodiesterases"/>
    <property type="match status" value="1"/>
</dbReference>
<name>A0A101I1R2_9BACT</name>
<dbReference type="AlphaFoldDB" id="A0A101I1R2"/>
<dbReference type="PROSITE" id="PS51704">
    <property type="entry name" value="GP_PDE"/>
    <property type="match status" value="1"/>
</dbReference>
<dbReference type="Gene3D" id="3.20.20.190">
    <property type="entry name" value="Phosphatidylinositol (PI) phosphodiesterase"/>
    <property type="match status" value="1"/>
</dbReference>
<dbReference type="GO" id="GO:0006629">
    <property type="term" value="P:lipid metabolic process"/>
    <property type="evidence" value="ECO:0007669"/>
    <property type="project" value="InterPro"/>
</dbReference>
<dbReference type="Pfam" id="PF03009">
    <property type="entry name" value="GDPD"/>
    <property type="match status" value="1"/>
</dbReference>
<evidence type="ECO:0000259" key="1">
    <source>
        <dbReference type="PROSITE" id="PS51704"/>
    </source>
</evidence>
<dbReference type="PANTHER" id="PTHR46211">
    <property type="entry name" value="GLYCEROPHOSPHORYL DIESTER PHOSPHODIESTERASE"/>
    <property type="match status" value="1"/>
</dbReference>
<dbReference type="InterPro" id="IPR017946">
    <property type="entry name" value="PLC-like_Pdiesterase_TIM-brl"/>
</dbReference>
<dbReference type="Proteomes" id="UP000055014">
    <property type="component" value="Unassembled WGS sequence"/>
</dbReference>
<sequence>MPFLEAILLLVLAHRGMGKGRYENTLKSFEESLSFGAHGIELDVRLTKDGAVILNHDPDLKRTMGLDVKLSETTLTELDKMDLIGFDSITTLETVYKELPEETFIDVEIKAVEAVPQVIKIIKRFDAVERTMFSSFHHNCLLAFTQEFVGKPMIAPIIDKEILQVGGEEYLAGVIKKYKPYSVNLNKDLFEYLGLEKGFSMLRKVREGGTRISLWTLNDPNLLHKVRGVCDFLITDCSDKMMEVV</sequence>